<proteinExistence type="predicted"/>
<dbReference type="InterPro" id="IPR006439">
    <property type="entry name" value="HAD-SF_hydro_IA"/>
</dbReference>
<reference evidence="5 6" key="1">
    <citation type="submission" date="2019-12" db="EMBL/GenBank/DDBJ databases">
        <authorList>
            <person name="Wolfe R."/>
            <person name="Danczak R."/>
            <person name="Wilkins M."/>
        </authorList>
    </citation>
    <scope>NUCLEOTIDE SEQUENCE [LARGE SCALE GENOMIC DNA]</scope>
    <source>
        <strain evidence="5">X2_MaxBin.013</strain>
    </source>
</reference>
<evidence type="ECO:0000256" key="4">
    <source>
        <dbReference type="ARBA" id="ARBA00022842"/>
    </source>
</evidence>
<dbReference type="AlphaFoldDB" id="A0A833P3I0"/>
<keyword evidence="3" id="KW-0378">Hydrolase</keyword>
<sequence>MDWNLQIFRPDECRNSIAEIDFRQIKANGFKAIIFDLDETLLPRHVHGITPKLYSFIEELKDLGFKLCLVSNNFSPARVQYISDYLKIPCLTLAFKPLPFSFNKAVELLGIKSSEAVIVGDQLFMDILGGKLAGLYTILVKPISGETFWVRKLMRWAEDIVLKRINSGNF</sequence>
<dbReference type="Gene3D" id="3.40.50.1000">
    <property type="entry name" value="HAD superfamily/HAD-like"/>
    <property type="match status" value="1"/>
</dbReference>
<keyword evidence="4" id="KW-0460">Magnesium</keyword>
<dbReference type="InterPro" id="IPR023214">
    <property type="entry name" value="HAD_sf"/>
</dbReference>
<protein>
    <submittedName>
        <fullName evidence="5">YqeG</fullName>
    </submittedName>
</protein>
<dbReference type="GO" id="GO:0008962">
    <property type="term" value="F:phosphatidylglycerophosphatase activity"/>
    <property type="evidence" value="ECO:0007669"/>
    <property type="project" value="InterPro"/>
</dbReference>
<dbReference type="SUPFAM" id="SSF56784">
    <property type="entry name" value="HAD-like"/>
    <property type="match status" value="1"/>
</dbReference>
<dbReference type="InterPro" id="IPR036412">
    <property type="entry name" value="HAD-like_sf"/>
</dbReference>
<dbReference type="PANTHER" id="PTHR46470:SF2">
    <property type="entry name" value="GLYCERALDEHYDE 3-PHOSPHATE PHOSPHATASE"/>
    <property type="match status" value="1"/>
</dbReference>
<evidence type="ECO:0000256" key="3">
    <source>
        <dbReference type="ARBA" id="ARBA00022801"/>
    </source>
</evidence>
<dbReference type="GO" id="GO:0044281">
    <property type="term" value="P:small molecule metabolic process"/>
    <property type="evidence" value="ECO:0007669"/>
    <property type="project" value="UniProtKB-ARBA"/>
</dbReference>
<organism evidence="5 6">
    <name type="scientific">Candidatus Saganbacteria bacterium</name>
    <dbReference type="NCBI Taxonomy" id="2575572"/>
    <lineage>
        <taxon>Bacteria</taxon>
        <taxon>Bacillati</taxon>
        <taxon>Saganbacteria</taxon>
    </lineage>
</organism>
<evidence type="ECO:0000256" key="2">
    <source>
        <dbReference type="ARBA" id="ARBA00022723"/>
    </source>
</evidence>
<dbReference type="GO" id="GO:0046872">
    <property type="term" value="F:metal ion binding"/>
    <property type="evidence" value="ECO:0007669"/>
    <property type="project" value="UniProtKB-KW"/>
</dbReference>
<evidence type="ECO:0000313" key="5">
    <source>
        <dbReference type="EMBL" id="KAF0134844.1"/>
    </source>
</evidence>
<dbReference type="PANTHER" id="PTHR46470">
    <property type="entry name" value="N-ACYLNEURAMINATE-9-PHOSPHATASE"/>
    <property type="match status" value="1"/>
</dbReference>
<accession>A0A833P3I0</accession>
<dbReference type="NCBIfam" id="TIGR01509">
    <property type="entry name" value="HAD-SF-IA-v3"/>
    <property type="match status" value="1"/>
</dbReference>
<dbReference type="Pfam" id="PF00702">
    <property type="entry name" value="Hydrolase"/>
    <property type="match status" value="1"/>
</dbReference>
<dbReference type="Proteomes" id="UP000488506">
    <property type="component" value="Unassembled WGS sequence"/>
</dbReference>
<keyword evidence="2" id="KW-0479">Metal-binding</keyword>
<name>A0A833P3I0_UNCSA</name>
<dbReference type="EMBL" id="WPAF01000004">
    <property type="protein sequence ID" value="KAF0134844.1"/>
    <property type="molecule type" value="Genomic_DNA"/>
</dbReference>
<evidence type="ECO:0000313" key="6">
    <source>
        <dbReference type="Proteomes" id="UP000488506"/>
    </source>
</evidence>
<evidence type="ECO:0000256" key="1">
    <source>
        <dbReference type="ARBA" id="ARBA00001946"/>
    </source>
</evidence>
<dbReference type="InterPro" id="IPR051400">
    <property type="entry name" value="HAD-like_hydrolase"/>
</dbReference>
<dbReference type="InterPro" id="IPR010021">
    <property type="entry name" value="PGPP1/Gep4"/>
</dbReference>
<dbReference type="NCBIfam" id="TIGR01668">
    <property type="entry name" value="YqeG_hyp_ppase"/>
    <property type="match status" value="1"/>
</dbReference>
<comment type="cofactor">
    <cofactor evidence="1">
        <name>Mg(2+)</name>
        <dbReference type="ChEBI" id="CHEBI:18420"/>
    </cofactor>
</comment>
<gene>
    <name evidence="5" type="ORF">FD145_412</name>
</gene>
<comment type="caution">
    <text evidence="5">The sequence shown here is derived from an EMBL/GenBank/DDBJ whole genome shotgun (WGS) entry which is preliminary data.</text>
</comment>